<feature type="transmembrane region" description="Helical" evidence="8">
    <location>
        <begin position="281"/>
        <end position="302"/>
    </location>
</feature>
<gene>
    <name evidence="9" type="ORF">PSU4_35520</name>
</gene>
<evidence type="ECO:0000256" key="3">
    <source>
        <dbReference type="ARBA" id="ARBA00022475"/>
    </source>
</evidence>
<dbReference type="InterPro" id="IPR000802">
    <property type="entry name" value="Arsenical_pump_ArsB"/>
</dbReference>
<evidence type="ECO:0000256" key="6">
    <source>
        <dbReference type="ARBA" id="ARBA00022989"/>
    </source>
</evidence>
<feature type="transmembrane region" description="Helical" evidence="8">
    <location>
        <begin position="226"/>
        <end position="244"/>
    </location>
</feature>
<sequence length="427" mass="42869">MAAAVSALLLVVVLVVAAVRPRGLPEAVAAVPAAAVVVAVGLLPVPAALAEVAALGPTVGFLAAILLLGRLAEAEGVFAWLGARLAVGSRGRPVRLLGLVFGAASATTVVLSLDATVVLLTPVVLLTARRLAVPGRAHAYACGHLSNSASLLLPVSNLTNLLAFGAAGVSFLGFAGLMALPWLVAVAVEYVVVRLFFRADLPAAAPTPTPTTTPRTPANGTAPPRFALVVLGLTLVGFGVSSTVGLEPVWVAAAGAVVLAARSLTTRWIGVAGVVRAVDPLFCLFVPALGIVVAAVGAHGLTDLLRRLVPTPDATSLLVLLAVAGIAAVLANVVNNIPATLVLLDVVATAPPSTRTGLVLAVLLGVNIGPNLTFVGSLATLLWRQILGARGTRVAPGEFTRLGLLTVPAALAAATCALWLALRVAGL</sequence>
<evidence type="ECO:0000256" key="4">
    <source>
        <dbReference type="ARBA" id="ARBA00022692"/>
    </source>
</evidence>
<evidence type="ECO:0000256" key="5">
    <source>
        <dbReference type="ARBA" id="ARBA00022849"/>
    </source>
</evidence>
<accession>A0A511DNG9</accession>
<feature type="transmembrane region" description="Helical" evidence="8">
    <location>
        <begin position="52"/>
        <end position="72"/>
    </location>
</feature>
<name>A0A511DNG9_9PSEU</name>
<organism evidence="9 10">
    <name type="scientific">Pseudonocardia sulfidoxydans NBRC 16205</name>
    <dbReference type="NCBI Taxonomy" id="1223511"/>
    <lineage>
        <taxon>Bacteria</taxon>
        <taxon>Bacillati</taxon>
        <taxon>Actinomycetota</taxon>
        <taxon>Actinomycetes</taxon>
        <taxon>Pseudonocardiales</taxon>
        <taxon>Pseudonocardiaceae</taxon>
        <taxon>Pseudonocardia</taxon>
    </lineage>
</organism>
<evidence type="ECO:0000256" key="2">
    <source>
        <dbReference type="ARBA" id="ARBA00006433"/>
    </source>
</evidence>
<dbReference type="GO" id="GO:0005886">
    <property type="term" value="C:plasma membrane"/>
    <property type="evidence" value="ECO:0007669"/>
    <property type="project" value="UniProtKB-SubCell"/>
</dbReference>
<feature type="transmembrane region" description="Helical" evidence="8">
    <location>
        <begin position="402"/>
        <end position="422"/>
    </location>
</feature>
<feature type="transmembrane region" description="Helical" evidence="8">
    <location>
        <begin position="314"/>
        <end position="337"/>
    </location>
</feature>
<evidence type="ECO:0000313" key="10">
    <source>
        <dbReference type="Proteomes" id="UP000321685"/>
    </source>
</evidence>
<feature type="transmembrane region" description="Helical" evidence="8">
    <location>
        <begin position="99"/>
        <end position="125"/>
    </location>
</feature>
<dbReference type="PRINTS" id="PR00758">
    <property type="entry name" value="ARSENICPUMP"/>
</dbReference>
<dbReference type="GO" id="GO:0015105">
    <property type="term" value="F:arsenite transmembrane transporter activity"/>
    <property type="evidence" value="ECO:0007669"/>
    <property type="project" value="InterPro"/>
</dbReference>
<feature type="transmembrane region" description="Helical" evidence="8">
    <location>
        <begin position="161"/>
        <end position="188"/>
    </location>
</feature>
<keyword evidence="3" id="KW-1003">Cell membrane</keyword>
<dbReference type="PANTHER" id="PTHR43302:SF5">
    <property type="entry name" value="TRANSPORTER ARSB-RELATED"/>
    <property type="match status" value="1"/>
</dbReference>
<feature type="transmembrane region" description="Helical" evidence="8">
    <location>
        <begin position="27"/>
        <end position="45"/>
    </location>
</feature>
<dbReference type="AlphaFoldDB" id="A0A511DNG9"/>
<evidence type="ECO:0000256" key="7">
    <source>
        <dbReference type="ARBA" id="ARBA00023136"/>
    </source>
</evidence>
<dbReference type="RefSeq" id="WP_147109675.1">
    <property type="nucleotide sequence ID" value="NZ_BJVJ01000036.1"/>
</dbReference>
<comment type="subcellular location">
    <subcellularLocation>
        <location evidence="1">Cell membrane</location>
        <topology evidence="1">Multi-pass membrane protein</topology>
    </subcellularLocation>
</comment>
<keyword evidence="7 8" id="KW-0472">Membrane</keyword>
<keyword evidence="5" id="KW-0059">Arsenical resistance</keyword>
<comment type="similarity">
    <text evidence="2">Belongs to the ArsB family.</text>
</comment>
<evidence type="ECO:0000313" key="9">
    <source>
        <dbReference type="EMBL" id="GEL24598.1"/>
    </source>
</evidence>
<feature type="transmembrane region" description="Helical" evidence="8">
    <location>
        <begin position="358"/>
        <end position="382"/>
    </location>
</feature>
<keyword evidence="4 8" id="KW-0812">Transmembrane</keyword>
<proteinExistence type="inferred from homology"/>
<comment type="caution">
    <text evidence="9">The sequence shown here is derived from an EMBL/GenBank/DDBJ whole genome shotgun (WGS) entry which is preliminary data.</text>
</comment>
<keyword evidence="10" id="KW-1185">Reference proteome</keyword>
<keyword evidence="6 8" id="KW-1133">Transmembrane helix</keyword>
<protein>
    <submittedName>
        <fullName evidence="9">Arsenic transporter</fullName>
    </submittedName>
</protein>
<dbReference type="PANTHER" id="PTHR43302">
    <property type="entry name" value="TRANSPORTER ARSB-RELATED"/>
    <property type="match status" value="1"/>
</dbReference>
<evidence type="ECO:0000256" key="8">
    <source>
        <dbReference type="SAM" id="Phobius"/>
    </source>
</evidence>
<evidence type="ECO:0000256" key="1">
    <source>
        <dbReference type="ARBA" id="ARBA00004651"/>
    </source>
</evidence>
<dbReference type="OrthoDB" id="3284414at2"/>
<dbReference type="GO" id="GO:0046685">
    <property type="term" value="P:response to arsenic-containing substance"/>
    <property type="evidence" value="ECO:0007669"/>
    <property type="project" value="UniProtKB-KW"/>
</dbReference>
<feature type="transmembrane region" description="Helical" evidence="8">
    <location>
        <begin position="250"/>
        <end position="269"/>
    </location>
</feature>
<dbReference type="EMBL" id="BJVJ01000036">
    <property type="protein sequence ID" value="GEL24598.1"/>
    <property type="molecule type" value="Genomic_DNA"/>
</dbReference>
<dbReference type="Proteomes" id="UP000321685">
    <property type="component" value="Unassembled WGS sequence"/>
</dbReference>
<reference evidence="9 10" key="1">
    <citation type="submission" date="2019-07" db="EMBL/GenBank/DDBJ databases">
        <title>Whole genome shotgun sequence of Pseudonocardia sulfidoxydans NBRC 16205.</title>
        <authorList>
            <person name="Hosoyama A."/>
            <person name="Uohara A."/>
            <person name="Ohji S."/>
            <person name="Ichikawa N."/>
        </authorList>
    </citation>
    <scope>NUCLEOTIDE SEQUENCE [LARGE SCALE GENOMIC DNA]</scope>
    <source>
        <strain evidence="9 10">NBRC 16205</strain>
    </source>
</reference>
<dbReference type="Pfam" id="PF02040">
    <property type="entry name" value="ArsB"/>
    <property type="match status" value="1"/>
</dbReference>